<comment type="subcellular location">
    <subcellularLocation>
        <location evidence="1">Membrane</location>
        <topology evidence="1">Multi-pass membrane protein</topology>
    </subcellularLocation>
</comment>
<keyword evidence="2 5" id="KW-0812">Transmembrane</keyword>
<feature type="transmembrane region" description="Helical" evidence="5">
    <location>
        <begin position="49"/>
        <end position="67"/>
    </location>
</feature>
<dbReference type="Proteomes" id="UP001055117">
    <property type="component" value="Unassembled WGS sequence"/>
</dbReference>
<evidence type="ECO:0000256" key="2">
    <source>
        <dbReference type="ARBA" id="ARBA00022692"/>
    </source>
</evidence>
<comment type="caution">
    <text evidence="6">The sequence shown here is derived from an EMBL/GenBank/DDBJ whole genome shotgun (WGS) entry which is preliminary data.</text>
</comment>
<gene>
    <name evidence="6" type="primary">yphA</name>
    <name evidence="6" type="ORF">AFCDBAGC_3185</name>
</gene>
<evidence type="ECO:0000256" key="5">
    <source>
        <dbReference type="SAM" id="Phobius"/>
    </source>
</evidence>
<sequence length="157" mass="16771">MTWFDLVALPLLAKVCLVFMFPLSAYDKVAHWDEAMGQARSGPLPFPALLLVLGILVEAVTPVLIVVGVFDRAAAFVLAGFCAVTALMYHPFWRFPGFWSKDGEGRAHVWDFFKNFGLVGGLLLVVVGGAYAPASQVVAHPLSSGPQAAPAVSAADR</sequence>
<dbReference type="EMBL" id="BPQG01000048">
    <property type="protein sequence ID" value="GJD45314.1"/>
    <property type="molecule type" value="Genomic_DNA"/>
</dbReference>
<evidence type="ECO:0000313" key="7">
    <source>
        <dbReference type="Proteomes" id="UP001055117"/>
    </source>
</evidence>
<reference evidence="6 7" key="1">
    <citation type="journal article" date="2021" name="Front. Microbiol.">
        <title>Comprehensive Comparative Genomics and Phenotyping of Methylobacterium Species.</title>
        <authorList>
            <person name="Alessa O."/>
            <person name="Ogura Y."/>
            <person name="Fujitani Y."/>
            <person name="Takami H."/>
            <person name="Hayashi T."/>
            <person name="Sahin N."/>
            <person name="Tani A."/>
        </authorList>
    </citation>
    <scope>NUCLEOTIDE SEQUENCE [LARGE SCALE GENOMIC DNA]</scope>
    <source>
        <strain evidence="6 7">DSM 23679</strain>
    </source>
</reference>
<keyword evidence="7" id="KW-1185">Reference proteome</keyword>
<protein>
    <submittedName>
        <fullName evidence="6">Inner membrane protein YphA</fullName>
    </submittedName>
</protein>
<dbReference type="InterPro" id="IPR032808">
    <property type="entry name" value="DoxX"/>
</dbReference>
<keyword evidence="4 5" id="KW-0472">Membrane</keyword>
<keyword evidence="3 5" id="KW-1133">Transmembrane helix</keyword>
<accession>A0ABQ4QJ83</accession>
<evidence type="ECO:0000313" key="6">
    <source>
        <dbReference type="EMBL" id="GJD45314.1"/>
    </source>
</evidence>
<feature type="transmembrane region" description="Helical" evidence="5">
    <location>
        <begin position="74"/>
        <end position="92"/>
    </location>
</feature>
<evidence type="ECO:0000256" key="3">
    <source>
        <dbReference type="ARBA" id="ARBA00022989"/>
    </source>
</evidence>
<dbReference type="RefSeq" id="WP_238272523.1">
    <property type="nucleotide sequence ID" value="NZ_BPQG01000048.1"/>
</dbReference>
<dbReference type="Pfam" id="PF07681">
    <property type="entry name" value="DoxX"/>
    <property type="match status" value="1"/>
</dbReference>
<evidence type="ECO:0000256" key="1">
    <source>
        <dbReference type="ARBA" id="ARBA00004141"/>
    </source>
</evidence>
<evidence type="ECO:0000256" key="4">
    <source>
        <dbReference type="ARBA" id="ARBA00023136"/>
    </source>
</evidence>
<name>A0ABQ4QJ83_9HYPH</name>
<feature type="transmembrane region" description="Helical" evidence="5">
    <location>
        <begin position="112"/>
        <end position="132"/>
    </location>
</feature>
<proteinExistence type="predicted"/>
<organism evidence="6 7">
    <name type="scientific">Methylobacterium cerastii</name>
    <dbReference type="NCBI Taxonomy" id="932741"/>
    <lineage>
        <taxon>Bacteria</taxon>
        <taxon>Pseudomonadati</taxon>
        <taxon>Pseudomonadota</taxon>
        <taxon>Alphaproteobacteria</taxon>
        <taxon>Hyphomicrobiales</taxon>
        <taxon>Methylobacteriaceae</taxon>
        <taxon>Methylobacterium</taxon>
    </lineage>
</organism>